<dbReference type="Pfam" id="PF00903">
    <property type="entry name" value="Glyoxalase"/>
    <property type="match status" value="1"/>
</dbReference>
<dbReference type="InterPro" id="IPR004360">
    <property type="entry name" value="Glyas_Fos-R_dOase_dom"/>
</dbReference>
<dbReference type="PANTHER" id="PTHR36503">
    <property type="entry name" value="BLR2520 PROTEIN"/>
    <property type="match status" value="1"/>
</dbReference>
<dbReference type="Proteomes" id="UP000236732">
    <property type="component" value="Unassembled WGS sequence"/>
</dbReference>
<feature type="domain" description="VOC" evidence="1">
    <location>
        <begin position="138"/>
        <end position="262"/>
    </location>
</feature>
<protein>
    <submittedName>
        <fullName evidence="2">Predicted lactoylglutathione lyase</fullName>
    </submittedName>
</protein>
<dbReference type="AlphaFoldDB" id="A0A1H6EY48"/>
<dbReference type="SUPFAM" id="SSF54593">
    <property type="entry name" value="Glyoxalase/Bleomycin resistance protein/Dihydroxybiphenyl dioxygenase"/>
    <property type="match status" value="2"/>
</dbReference>
<dbReference type="EMBL" id="FNVT01000022">
    <property type="protein sequence ID" value="SEH01865.1"/>
    <property type="molecule type" value="Genomic_DNA"/>
</dbReference>
<dbReference type="OrthoDB" id="4825162at2"/>
<evidence type="ECO:0000313" key="3">
    <source>
        <dbReference type="Proteomes" id="UP000236732"/>
    </source>
</evidence>
<dbReference type="GO" id="GO:0016829">
    <property type="term" value="F:lyase activity"/>
    <property type="evidence" value="ECO:0007669"/>
    <property type="project" value="UniProtKB-KW"/>
</dbReference>
<proteinExistence type="predicted"/>
<organism evidence="2 3">
    <name type="scientific">Nonomuraea solani</name>
    <dbReference type="NCBI Taxonomy" id="1144553"/>
    <lineage>
        <taxon>Bacteria</taxon>
        <taxon>Bacillati</taxon>
        <taxon>Actinomycetota</taxon>
        <taxon>Actinomycetes</taxon>
        <taxon>Streptosporangiales</taxon>
        <taxon>Streptosporangiaceae</taxon>
        <taxon>Nonomuraea</taxon>
    </lineage>
</organism>
<name>A0A1H6EY48_9ACTN</name>
<evidence type="ECO:0000259" key="1">
    <source>
        <dbReference type="PROSITE" id="PS51819"/>
    </source>
</evidence>
<reference evidence="2 3" key="1">
    <citation type="submission" date="2016-10" db="EMBL/GenBank/DDBJ databases">
        <authorList>
            <person name="de Groot N.N."/>
        </authorList>
    </citation>
    <scope>NUCLEOTIDE SEQUENCE [LARGE SCALE GENOMIC DNA]</scope>
    <source>
        <strain evidence="2 3">CGMCC 4.7037</strain>
    </source>
</reference>
<gene>
    <name evidence="2" type="ORF">SAMN05444920_122116</name>
</gene>
<keyword evidence="2" id="KW-0456">Lyase</keyword>
<sequence>MALKLDVITLGAPEVPAARAFYAAALSPIVAGTGTGSGTGDPVSLDMHGTGRFELSATEQPAGPGFRGYVLSYVVNQPTEVRTVMEAAARGGAEVLKPAKKALFGSFSGVFRAPDGAIWKLAAATSKDTGTPAETPHPTETTVILGVPAPKTAKVFYEALGMTVDRDYGNKYVDFHPAKAATRLCLMERGVLARDAGTTKEGDGFRSIVFTCRAESREEVDALLTAASAAGGRITVPAAETAEGGYSGRFTDPDDFLWEVTH</sequence>
<keyword evidence="3" id="KW-1185">Reference proteome</keyword>
<dbReference type="InterPro" id="IPR037523">
    <property type="entry name" value="VOC_core"/>
</dbReference>
<dbReference type="Gene3D" id="3.10.180.10">
    <property type="entry name" value="2,3-Dihydroxybiphenyl 1,2-Dioxygenase, domain 1"/>
    <property type="match status" value="2"/>
</dbReference>
<dbReference type="RefSeq" id="WP_103962941.1">
    <property type="nucleotide sequence ID" value="NZ_FNVT01000022.1"/>
</dbReference>
<evidence type="ECO:0000313" key="2">
    <source>
        <dbReference type="EMBL" id="SEH01865.1"/>
    </source>
</evidence>
<dbReference type="InterPro" id="IPR029068">
    <property type="entry name" value="Glyas_Bleomycin-R_OHBP_Dase"/>
</dbReference>
<accession>A0A1H6EY48</accession>
<dbReference type="PROSITE" id="PS51819">
    <property type="entry name" value="VOC"/>
    <property type="match status" value="1"/>
</dbReference>
<dbReference type="PANTHER" id="PTHR36503:SF1">
    <property type="entry name" value="BLR2520 PROTEIN"/>
    <property type="match status" value="1"/>
</dbReference>